<dbReference type="EMBL" id="RJTW01000005">
    <property type="protein sequence ID" value="ROH92396.1"/>
    <property type="molecule type" value="Genomic_DNA"/>
</dbReference>
<sequence length="146" mass="17597">MKIKDKVYCKDIGIYSGQLTKRKNYIVEEKNAENIRIWNDEGRLRWYSDFYFSLNNEPEITSIHIDDEIENIKSDAIEVTIEFSDKTKYWMTFTTPQYLDKILDKESYFSSKHFMIIKYLTEESIKSTVLKLDEQNELIENCKKYE</sequence>
<proteinExistence type="predicted"/>
<keyword evidence="2" id="KW-1185">Reference proteome</keyword>
<reference evidence="1 2" key="1">
    <citation type="submission" date="2018-11" db="EMBL/GenBank/DDBJ databases">
        <title>Proposal to divide the Flavobacteriaceae and reorganize its genera based on Amino Acid Identity values calculated from whole genome sequences.</title>
        <authorList>
            <person name="Nicholson A.C."/>
            <person name="Gulvik C.A."/>
            <person name="Whitney A.M."/>
            <person name="Humrighouse B.W."/>
            <person name="Bell M."/>
            <person name="Holmes B."/>
            <person name="Steigerwalt A."/>
            <person name="Villarma A."/>
            <person name="Sheth M."/>
            <person name="Batra D."/>
            <person name="Pryor J."/>
            <person name="Bernardet J.-F."/>
            <person name="Hugo C."/>
            <person name="Kampfer P."/>
            <person name="Newman J."/>
            <person name="Mcquiston J.R."/>
        </authorList>
    </citation>
    <scope>NUCLEOTIDE SEQUENCE [LARGE SCALE GENOMIC DNA]</scope>
    <source>
        <strain evidence="1 2">G0235</strain>
    </source>
</reference>
<organism evidence="1 2">
    <name type="scientific">Chryseobacterium cucumeris</name>
    <dbReference type="NCBI Taxonomy" id="1813611"/>
    <lineage>
        <taxon>Bacteria</taxon>
        <taxon>Pseudomonadati</taxon>
        <taxon>Bacteroidota</taxon>
        <taxon>Flavobacteriia</taxon>
        <taxon>Flavobacteriales</taxon>
        <taxon>Weeksellaceae</taxon>
        <taxon>Chryseobacterium group</taxon>
        <taxon>Chryseobacterium</taxon>
    </lineage>
</organism>
<gene>
    <name evidence="1" type="ORF">EGI15_09150</name>
</gene>
<evidence type="ECO:0000313" key="1">
    <source>
        <dbReference type="EMBL" id="ROH92396.1"/>
    </source>
</evidence>
<evidence type="ECO:0008006" key="3">
    <source>
        <dbReference type="Google" id="ProtNLM"/>
    </source>
</evidence>
<dbReference type="RefSeq" id="WP_062673466.1">
    <property type="nucleotide sequence ID" value="NZ_JAKYXD010000002.1"/>
</dbReference>
<name>A0ABX9X8U1_9FLAO</name>
<dbReference type="Proteomes" id="UP000281899">
    <property type="component" value="Unassembled WGS sequence"/>
</dbReference>
<accession>A0ABX9X8U1</accession>
<evidence type="ECO:0000313" key="2">
    <source>
        <dbReference type="Proteomes" id="UP000281899"/>
    </source>
</evidence>
<comment type="caution">
    <text evidence="1">The sequence shown here is derived from an EMBL/GenBank/DDBJ whole genome shotgun (WGS) entry which is preliminary data.</text>
</comment>
<dbReference type="GeneID" id="301712834"/>
<protein>
    <recommendedName>
        <fullName evidence="3">DUF4178 domain-containing protein</fullName>
    </recommendedName>
</protein>